<comment type="caution">
    <text evidence="1">The sequence shown here is derived from an EMBL/GenBank/DDBJ whole genome shotgun (WGS) entry which is preliminary data.</text>
</comment>
<evidence type="ECO:0000313" key="1">
    <source>
        <dbReference type="EMBL" id="KAI0062212.1"/>
    </source>
</evidence>
<protein>
    <submittedName>
        <fullName evidence="1">Uncharacterized protein</fullName>
    </submittedName>
</protein>
<dbReference type="EMBL" id="MU277208">
    <property type="protein sequence ID" value="KAI0062212.1"/>
    <property type="molecule type" value="Genomic_DNA"/>
</dbReference>
<dbReference type="Proteomes" id="UP000814140">
    <property type="component" value="Unassembled WGS sequence"/>
</dbReference>
<accession>A0ACB8T172</accession>
<sequence>MSPTPSSSPPAPAGVQVVTTTVYAPGTTGVPVPPPASGPPKSPVPISAIAGGVAGGVVLAFIAVVAWTTWGRKLRRQEAKQRKELHDTLAVRENTRRNASSARPRSQYEPKLSANPDGRRVKFLPKALQPAAAPVHPTAQEKGKQREEPPRDSDLPAYGDDEKLAEDEPAHEPAPEPTSPPASTLPSPPIPVLRRNSKPPVRPSPLSSPPISAPSPPLPASPTSPVLPVAKHPSSPPPPPRRTSWILPSDTPPVMPRAKSVSSSSVSPPSSPPPKRSSWVLPSDSPPVMPRPKSTGSTATPPKRRLSSNASVLSATPLSRETRARMSQIGMQAPVLENKASGVSDDSRYSTQSGEAHISPESMPRRLLSTLRGGSRGSTRTQSTGSVYSEANE</sequence>
<reference evidence="1" key="1">
    <citation type="submission" date="2021-03" db="EMBL/GenBank/DDBJ databases">
        <authorList>
            <consortium name="DOE Joint Genome Institute"/>
            <person name="Ahrendt S."/>
            <person name="Looney B.P."/>
            <person name="Miyauchi S."/>
            <person name="Morin E."/>
            <person name="Drula E."/>
            <person name="Courty P.E."/>
            <person name="Chicoki N."/>
            <person name="Fauchery L."/>
            <person name="Kohler A."/>
            <person name="Kuo A."/>
            <person name="Labutti K."/>
            <person name="Pangilinan J."/>
            <person name="Lipzen A."/>
            <person name="Riley R."/>
            <person name="Andreopoulos W."/>
            <person name="He G."/>
            <person name="Johnson J."/>
            <person name="Barry K.W."/>
            <person name="Grigoriev I.V."/>
            <person name="Nagy L."/>
            <person name="Hibbett D."/>
            <person name="Henrissat B."/>
            <person name="Matheny P.B."/>
            <person name="Labbe J."/>
            <person name="Martin F."/>
        </authorList>
    </citation>
    <scope>NUCLEOTIDE SEQUENCE</scope>
    <source>
        <strain evidence="1">HHB10654</strain>
    </source>
</reference>
<gene>
    <name evidence="1" type="ORF">BV25DRAFT_1916138</name>
</gene>
<organism evidence="1 2">
    <name type="scientific">Artomyces pyxidatus</name>
    <dbReference type="NCBI Taxonomy" id="48021"/>
    <lineage>
        <taxon>Eukaryota</taxon>
        <taxon>Fungi</taxon>
        <taxon>Dikarya</taxon>
        <taxon>Basidiomycota</taxon>
        <taxon>Agaricomycotina</taxon>
        <taxon>Agaricomycetes</taxon>
        <taxon>Russulales</taxon>
        <taxon>Auriscalpiaceae</taxon>
        <taxon>Artomyces</taxon>
    </lineage>
</organism>
<keyword evidence="2" id="KW-1185">Reference proteome</keyword>
<reference evidence="1" key="2">
    <citation type="journal article" date="2022" name="New Phytol.">
        <title>Evolutionary transition to the ectomycorrhizal habit in the genomes of a hyperdiverse lineage of mushroom-forming fungi.</title>
        <authorList>
            <person name="Looney B."/>
            <person name="Miyauchi S."/>
            <person name="Morin E."/>
            <person name="Drula E."/>
            <person name="Courty P.E."/>
            <person name="Kohler A."/>
            <person name="Kuo A."/>
            <person name="LaButti K."/>
            <person name="Pangilinan J."/>
            <person name="Lipzen A."/>
            <person name="Riley R."/>
            <person name="Andreopoulos W."/>
            <person name="He G."/>
            <person name="Johnson J."/>
            <person name="Nolan M."/>
            <person name="Tritt A."/>
            <person name="Barry K.W."/>
            <person name="Grigoriev I.V."/>
            <person name="Nagy L.G."/>
            <person name="Hibbett D."/>
            <person name="Henrissat B."/>
            <person name="Matheny P.B."/>
            <person name="Labbe J."/>
            <person name="Martin F.M."/>
        </authorList>
    </citation>
    <scope>NUCLEOTIDE SEQUENCE</scope>
    <source>
        <strain evidence="1">HHB10654</strain>
    </source>
</reference>
<proteinExistence type="predicted"/>
<evidence type="ECO:0000313" key="2">
    <source>
        <dbReference type="Proteomes" id="UP000814140"/>
    </source>
</evidence>
<name>A0ACB8T172_9AGAM</name>